<proteinExistence type="predicted"/>
<sequence length="458" mass="48156">MAIAETGASELLGEHAGGGGGGADSPPNDAPPPSYWEVVGDGPGGCDRPQDAHNGASPPYPKTAPTGMEVSQPAPGEVRFVKALTAMRPLYIHAEKVASSSLIVERDPNAGSRDLVVVRVEFSGGETDIWGKCKVTMEPNDKDEYEIHAAGKRVGWGTPTLRCRFVVLVSPAAEVRHPGIRAKLCNGHAGLGDLQNADFDIIEIGATNTSVLLSHINGGSIRVKTDGGEIEARNVTAQNIVSLRTRGARVLMRKVCSPQLHAATTDALVSLRRSFGEEVDIRTTNARVSCVESNAGSLRIKAKGTLISVAGSTAQTMRLATTDAPIVGKWRVENLLEASTTSKEIEGRVELVDPSGQAAISLATTNAPIRVALPDGVFCGQLDLKTVAGVVGIGRARNSSGSPLPLYLSLDTEPHKRGMLGTGSDIQHSLTARTTGQNIQVRFVDPKAVRPAQSSPRS</sequence>
<dbReference type="OrthoDB" id="5570013at2759"/>
<evidence type="ECO:0008006" key="4">
    <source>
        <dbReference type="Google" id="ProtNLM"/>
    </source>
</evidence>
<evidence type="ECO:0000313" key="2">
    <source>
        <dbReference type="EMBL" id="KAJ2778328.1"/>
    </source>
</evidence>
<organism evidence="2 3">
    <name type="scientific">Coemansia javaensis</name>
    <dbReference type="NCBI Taxonomy" id="2761396"/>
    <lineage>
        <taxon>Eukaryota</taxon>
        <taxon>Fungi</taxon>
        <taxon>Fungi incertae sedis</taxon>
        <taxon>Zoopagomycota</taxon>
        <taxon>Kickxellomycotina</taxon>
        <taxon>Kickxellomycetes</taxon>
        <taxon>Kickxellales</taxon>
        <taxon>Kickxellaceae</taxon>
        <taxon>Coemansia</taxon>
    </lineage>
</organism>
<keyword evidence="3" id="KW-1185">Reference proteome</keyword>
<dbReference type="Proteomes" id="UP001140217">
    <property type="component" value="Unassembled WGS sequence"/>
</dbReference>
<evidence type="ECO:0000313" key="3">
    <source>
        <dbReference type="Proteomes" id="UP001140217"/>
    </source>
</evidence>
<comment type="caution">
    <text evidence="2">The sequence shown here is derived from an EMBL/GenBank/DDBJ whole genome shotgun (WGS) entry which is preliminary data.</text>
</comment>
<gene>
    <name evidence="2" type="ORF">H4R18_004659</name>
</gene>
<reference evidence="2" key="1">
    <citation type="submission" date="2022-07" db="EMBL/GenBank/DDBJ databases">
        <title>Phylogenomic reconstructions and comparative analyses of Kickxellomycotina fungi.</title>
        <authorList>
            <person name="Reynolds N.K."/>
            <person name="Stajich J.E."/>
            <person name="Barry K."/>
            <person name="Grigoriev I.V."/>
            <person name="Crous P."/>
            <person name="Smith M.E."/>
        </authorList>
    </citation>
    <scope>NUCLEOTIDE SEQUENCE</scope>
    <source>
        <strain evidence="2">NBRC 105414</strain>
    </source>
</reference>
<evidence type="ECO:0000256" key="1">
    <source>
        <dbReference type="SAM" id="MobiDB-lite"/>
    </source>
</evidence>
<protein>
    <recommendedName>
        <fullName evidence="4">Adhesin domain-containing protein</fullName>
    </recommendedName>
</protein>
<dbReference type="AlphaFoldDB" id="A0A9W8H3P2"/>
<feature type="region of interest" description="Disordered" evidence="1">
    <location>
        <begin position="1"/>
        <end position="71"/>
    </location>
</feature>
<accession>A0A9W8H3P2</accession>
<dbReference type="EMBL" id="JANBUL010000235">
    <property type="protein sequence ID" value="KAJ2778328.1"/>
    <property type="molecule type" value="Genomic_DNA"/>
</dbReference>
<name>A0A9W8H3P2_9FUNG</name>